<evidence type="ECO:0000256" key="2">
    <source>
        <dbReference type="ARBA" id="ARBA00010139"/>
    </source>
</evidence>
<comment type="similarity">
    <text evidence="2">Belongs to the FAD-binding monooxygenase family.</text>
</comment>
<keyword evidence="7" id="KW-1185">Reference proteome</keyword>
<dbReference type="InterPro" id="IPR036188">
    <property type="entry name" value="FAD/NAD-bd_sf"/>
</dbReference>
<gene>
    <name evidence="6" type="ORF">BDW59DRAFT_174364</name>
</gene>
<dbReference type="Pfam" id="PF00743">
    <property type="entry name" value="FMO-like"/>
    <property type="match status" value="1"/>
</dbReference>
<dbReference type="PANTHER" id="PTHR42877:SF6">
    <property type="entry name" value="MONOOXYGENASE, PUTATIVE (AFU_ORTHOLOGUE AFUA_3G15050)-RELATED"/>
    <property type="match status" value="1"/>
</dbReference>
<dbReference type="InterPro" id="IPR020946">
    <property type="entry name" value="Flavin_mOase-like"/>
</dbReference>
<evidence type="ECO:0000256" key="3">
    <source>
        <dbReference type="ARBA" id="ARBA00022630"/>
    </source>
</evidence>
<keyword evidence="4" id="KW-0274">FAD</keyword>
<dbReference type="Gene3D" id="3.50.50.60">
    <property type="entry name" value="FAD/NAD(P)-binding domain"/>
    <property type="match status" value="3"/>
</dbReference>
<evidence type="ECO:0000256" key="4">
    <source>
        <dbReference type="ARBA" id="ARBA00022827"/>
    </source>
</evidence>
<dbReference type="EMBL" id="JBFXLS010000067">
    <property type="protein sequence ID" value="KAL2820913.1"/>
    <property type="molecule type" value="Genomic_DNA"/>
</dbReference>
<name>A0ABR4HZI5_9EURO</name>
<dbReference type="InterPro" id="IPR051209">
    <property type="entry name" value="FAD-bind_Monooxygenase_sf"/>
</dbReference>
<evidence type="ECO:0008006" key="8">
    <source>
        <dbReference type="Google" id="ProtNLM"/>
    </source>
</evidence>
<evidence type="ECO:0000313" key="7">
    <source>
        <dbReference type="Proteomes" id="UP001610335"/>
    </source>
</evidence>
<organism evidence="6 7">
    <name type="scientific">Aspergillus cavernicola</name>
    <dbReference type="NCBI Taxonomy" id="176166"/>
    <lineage>
        <taxon>Eukaryota</taxon>
        <taxon>Fungi</taxon>
        <taxon>Dikarya</taxon>
        <taxon>Ascomycota</taxon>
        <taxon>Pezizomycotina</taxon>
        <taxon>Eurotiomycetes</taxon>
        <taxon>Eurotiomycetidae</taxon>
        <taxon>Eurotiales</taxon>
        <taxon>Aspergillaceae</taxon>
        <taxon>Aspergillus</taxon>
        <taxon>Aspergillus subgen. Nidulantes</taxon>
    </lineage>
</organism>
<dbReference type="Proteomes" id="UP001610335">
    <property type="component" value="Unassembled WGS sequence"/>
</dbReference>
<evidence type="ECO:0000256" key="5">
    <source>
        <dbReference type="ARBA" id="ARBA00023002"/>
    </source>
</evidence>
<keyword evidence="3" id="KW-0285">Flavoprotein</keyword>
<evidence type="ECO:0000256" key="1">
    <source>
        <dbReference type="ARBA" id="ARBA00001974"/>
    </source>
</evidence>
<protein>
    <recommendedName>
        <fullName evidence="8">FAD/NAD(P)-binding domain-containing protein</fullName>
    </recommendedName>
</protein>
<sequence>MSPTAIPKSINPPLILEDHPVDERLSIKAIVVGAGITGINAGILLPAKVPELKLTIYERHSDIGGVWHAHRYPGVKCDVPSHVYQSTFSPSTTWTENYSKGSEIKNYWKGLADKYDAWKFVQLNSEVLGAEWSKQKAKWVVNIKQTNTHSGESNTFQDEAEFLVLSTGRFSSPRLPDILGLDDFPGRVMHTGAWDPEFDPTGKRLALIGNGASGLQILPELQKVAAHVDHYTRNPTWVAGALGGEKLSREIPIAEELKARWAADSKEYHQYRKDLEAQAWTRFAIVEKGGAKNQSAREEFEKLMALRLGDRQDLLPLVLPEFAPNCRRLTPGPGYLEALTKLNVSYIRTPIESATPIGIKTVDGEERAVDAIICATGADVTNSPGFPIINGEGVNLQEAWHVGGDPGFPDTYLGMAAADFPNLLFLMGPNSGSGFAGTVPHTVETQITYIAKVLRKVSSQRIRTIVPSKSAILDFRAYCESFFPQTVLSEGCSSWYNNHIKGGRIVAVWPGSGAHVNYIRQEVRWEDYEYTYHNSQANRFGYFGNGWTKRDIAAKESVTAADDIDFTYYLKDEAHREGVDLRGYHEAWWEA</sequence>
<accession>A0ABR4HZI5</accession>
<evidence type="ECO:0000313" key="6">
    <source>
        <dbReference type="EMBL" id="KAL2820913.1"/>
    </source>
</evidence>
<dbReference type="PANTHER" id="PTHR42877">
    <property type="entry name" value="L-ORNITHINE N(5)-MONOOXYGENASE-RELATED"/>
    <property type="match status" value="1"/>
</dbReference>
<keyword evidence="5" id="KW-0560">Oxidoreductase</keyword>
<proteinExistence type="inferred from homology"/>
<dbReference type="SUPFAM" id="SSF51905">
    <property type="entry name" value="FAD/NAD(P)-binding domain"/>
    <property type="match status" value="1"/>
</dbReference>
<comment type="cofactor">
    <cofactor evidence="1">
        <name>FAD</name>
        <dbReference type="ChEBI" id="CHEBI:57692"/>
    </cofactor>
</comment>
<reference evidence="6 7" key="1">
    <citation type="submission" date="2024-07" db="EMBL/GenBank/DDBJ databases">
        <title>Section-level genome sequencing and comparative genomics of Aspergillus sections Usti and Cavernicolus.</title>
        <authorList>
            <consortium name="Lawrence Berkeley National Laboratory"/>
            <person name="Nybo J.L."/>
            <person name="Vesth T.C."/>
            <person name="Theobald S."/>
            <person name="Frisvad J.C."/>
            <person name="Larsen T.O."/>
            <person name="Kjaerboelling I."/>
            <person name="Rothschild-Mancinelli K."/>
            <person name="Lyhne E.K."/>
            <person name="Kogle M.E."/>
            <person name="Barry K."/>
            <person name="Clum A."/>
            <person name="Na H."/>
            <person name="Ledsgaard L."/>
            <person name="Lin J."/>
            <person name="Lipzen A."/>
            <person name="Kuo A."/>
            <person name="Riley R."/>
            <person name="Mondo S."/>
            <person name="LaButti K."/>
            <person name="Haridas S."/>
            <person name="Pangalinan J."/>
            <person name="Salamov A.A."/>
            <person name="Simmons B.A."/>
            <person name="Magnuson J.K."/>
            <person name="Chen J."/>
            <person name="Drula E."/>
            <person name="Henrissat B."/>
            <person name="Wiebenga A."/>
            <person name="Lubbers R.J."/>
            <person name="Gomes A.C."/>
            <person name="Makela M.R."/>
            <person name="Stajich J."/>
            <person name="Grigoriev I.V."/>
            <person name="Mortensen U.H."/>
            <person name="De vries R.P."/>
            <person name="Baker S.E."/>
            <person name="Andersen M.R."/>
        </authorList>
    </citation>
    <scope>NUCLEOTIDE SEQUENCE [LARGE SCALE GENOMIC DNA]</scope>
    <source>
        <strain evidence="6 7">CBS 600.67</strain>
    </source>
</reference>
<comment type="caution">
    <text evidence="6">The sequence shown here is derived from an EMBL/GenBank/DDBJ whole genome shotgun (WGS) entry which is preliminary data.</text>
</comment>